<dbReference type="GeneID" id="83178330"/>
<protein>
    <submittedName>
        <fullName evidence="2">Uncharacterized protein</fullName>
    </submittedName>
</protein>
<evidence type="ECO:0000256" key="1">
    <source>
        <dbReference type="SAM" id="MobiDB-lite"/>
    </source>
</evidence>
<feature type="compositionally biased region" description="Polar residues" evidence="1">
    <location>
        <begin position="229"/>
        <end position="238"/>
    </location>
</feature>
<reference evidence="2" key="2">
    <citation type="journal article" date="2023" name="IMA Fungus">
        <title>Comparative genomic study of the Penicillium genus elucidates a diverse pangenome and 15 lateral gene transfer events.</title>
        <authorList>
            <person name="Petersen C."/>
            <person name="Sorensen T."/>
            <person name="Nielsen M.R."/>
            <person name="Sondergaard T.E."/>
            <person name="Sorensen J.L."/>
            <person name="Fitzpatrick D.A."/>
            <person name="Frisvad J.C."/>
            <person name="Nielsen K.L."/>
        </authorList>
    </citation>
    <scope>NUCLEOTIDE SEQUENCE</scope>
    <source>
        <strain evidence="2">IBT 15544</strain>
    </source>
</reference>
<proteinExistence type="predicted"/>
<dbReference type="Proteomes" id="UP001150904">
    <property type="component" value="Unassembled WGS sequence"/>
</dbReference>
<gene>
    <name evidence="2" type="ORF">N7498_003967</name>
</gene>
<evidence type="ECO:0000313" key="2">
    <source>
        <dbReference type="EMBL" id="KAJ5212321.1"/>
    </source>
</evidence>
<name>A0A9W9N333_9EURO</name>
<dbReference type="OrthoDB" id="4368230at2759"/>
<feature type="compositionally biased region" description="Low complexity" evidence="1">
    <location>
        <begin position="57"/>
        <end position="69"/>
    </location>
</feature>
<keyword evidence="3" id="KW-1185">Reference proteome</keyword>
<comment type="caution">
    <text evidence="2">The sequence shown here is derived from an EMBL/GenBank/DDBJ whole genome shotgun (WGS) entry which is preliminary data.</text>
</comment>
<sequence length="249" mass="28383">MSFLEVPLGPSWDLPPGPGVFTQDQIRCIEEDAIFLPLPQPQPLSRTQFPNRKRKVSAAFSPPRSMSSSSTLSASMETWGFQSNAIQTFDIPMAEESVEALEFIGFVAGAARLIYDRYLNRPEPDRNPDDLMAYACGYITSLKLSRYDNMSPREALRQIGLNRQIQEAIPDPRFSHVFGTQTLYYWAEDTVKTNYAALFSRQSMLKSYADQRMTHKEKYKQSRHEASLPQEQCKSQQPGYDGDHQHNTS</sequence>
<feature type="compositionally biased region" description="Basic and acidic residues" evidence="1">
    <location>
        <begin position="214"/>
        <end position="226"/>
    </location>
</feature>
<dbReference type="RefSeq" id="XP_058310491.1">
    <property type="nucleotide sequence ID" value="XM_058451029.1"/>
</dbReference>
<accession>A0A9W9N333</accession>
<feature type="region of interest" description="Disordered" evidence="1">
    <location>
        <begin position="46"/>
        <end position="69"/>
    </location>
</feature>
<reference evidence="2" key="1">
    <citation type="submission" date="2022-12" db="EMBL/GenBank/DDBJ databases">
        <authorList>
            <person name="Petersen C."/>
        </authorList>
    </citation>
    <scope>NUCLEOTIDE SEQUENCE</scope>
    <source>
        <strain evidence="2">IBT 15544</strain>
    </source>
</reference>
<feature type="region of interest" description="Disordered" evidence="1">
    <location>
        <begin position="214"/>
        <end position="249"/>
    </location>
</feature>
<evidence type="ECO:0000313" key="3">
    <source>
        <dbReference type="Proteomes" id="UP001150904"/>
    </source>
</evidence>
<organism evidence="2 3">
    <name type="scientific">Penicillium cinerascens</name>
    <dbReference type="NCBI Taxonomy" id="70096"/>
    <lineage>
        <taxon>Eukaryota</taxon>
        <taxon>Fungi</taxon>
        <taxon>Dikarya</taxon>
        <taxon>Ascomycota</taxon>
        <taxon>Pezizomycotina</taxon>
        <taxon>Eurotiomycetes</taxon>
        <taxon>Eurotiomycetidae</taxon>
        <taxon>Eurotiales</taxon>
        <taxon>Aspergillaceae</taxon>
        <taxon>Penicillium</taxon>
    </lineage>
</organism>
<dbReference type="AlphaFoldDB" id="A0A9W9N333"/>
<dbReference type="EMBL" id="JAPQKR010000008">
    <property type="protein sequence ID" value="KAJ5212321.1"/>
    <property type="molecule type" value="Genomic_DNA"/>
</dbReference>